<feature type="compositionally biased region" description="Basic and acidic residues" evidence="3">
    <location>
        <begin position="949"/>
        <end position="973"/>
    </location>
</feature>
<dbReference type="SMART" id="SM00630">
    <property type="entry name" value="Sema"/>
    <property type="match status" value="1"/>
</dbReference>
<feature type="region of interest" description="Disordered" evidence="3">
    <location>
        <begin position="1174"/>
        <end position="1204"/>
    </location>
</feature>
<evidence type="ECO:0000259" key="6">
    <source>
        <dbReference type="PROSITE" id="PS51004"/>
    </source>
</evidence>
<evidence type="ECO:0000256" key="3">
    <source>
        <dbReference type="SAM" id="MobiDB-lite"/>
    </source>
</evidence>
<dbReference type="InterPro" id="IPR015943">
    <property type="entry name" value="WD40/YVTN_repeat-like_dom_sf"/>
</dbReference>
<dbReference type="PROSITE" id="PS51004">
    <property type="entry name" value="SEMA"/>
    <property type="match status" value="1"/>
</dbReference>
<organism evidence="7 8">
    <name type="scientific">Pygocentrus nattereri</name>
    <name type="common">Red-bellied piranha</name>
    <dbReference type="NCBI Taxonomy" id="42514"/>
    <lineage>
        <taxon>Eukaryota</taxon>
        <taxon>Metazoa</taxon>
        <taxon>Chordata</taxon>
        <taxon>Craniata</taxon>
        <taxon>Vertebrata</taxon>
        <taxon>Euteleostomi</taxon>
        <taxon>Actinopterygii</taxon>
        <taxon>Neopterygii</taxon>
        <taxon>Teleostei</taxon>
        <taxon>Ostariophysi</taxon>
        <taxon>Characiformes</taxon>
        <taxon>Characoidei</taxon>
        <taxon>Pygocentrus</taxon>
    </lineage>
</organism>
<reference evidence="7" key="2">
    <citation type="submission" date="2025-08" db="UniProtKB">
        <authorList>
            <consortium name="Ensembl"/>
        </authorList>
    </citation>
    <scope>IDENTIFICATION</scope>
</reference>
<evidence type="ECO:0000313" key="7">
    <source>
        <dbReference type="Ensembl" id="ENSPNAP00000050979.1"/>
    </source>
</evidence>
<protein>
    <recommendedName>
        <fullName evidence="6">Sema domain-containing protein</fullName>
    </recommendedName>
</protein>
<evidence type="ECO:0000256" key="5">
    <source>
        <dbReference type="SAM" id="SignalP"/>
    </source>
</evidence>
<sequence>MELIFIVSLLSIAGIAMSFPKDLQPITTVGLEDSQLFPSFQGLVSDNDTQTLGLDFQRMIRINYMLYVAARDHVFAVNLSASVTQIIPQQTLTWMSTDVEKCTMRGKNTDECYNYIKVLVLRNDETLFACGTNAFNPTCRNYRLSSLEQVGVELVGQARCPFESHQANVGIFAGGQFYSATMSDFQASDAVIYRSLGGEGSPVLRSIKYDSKWLREPQFVHAIEYGSYVYIFFSEIAVESMALGKVMYSRVARVCKNDSGGSARVLERYWTSFLKARLNCSVPGESIFYFDVLQSISNVIQINQRPAVVGVFTTQKNSIPGSAVCGFYMDEIERVFRGRFKEQKGTDSAWSAVPEEQVPKPRPGSCAGDGSASAFSSSVLFPDSMLSFIKAHPLMDECVSSINNQPFLTHTISGCRLTQIVVDTVAGPYKNCTVIFLGSEDGHVLKVLMNSDLNSSQTTTLLEDIHVYNPSKCNEDRRHLGLDRKVLGLEMDKEHHALFVAFSSCIIRVPLSRCTQQFRNCRSHCLSSHDPYCVWLQTGTCANVSPGFKGVFEQDITGDQSWVSDSCNNTFSEAGNRNSEMDSMFAPGVSVEERSSSSVHYKLLIMFVVVAFMCGAFLSAVMVFCYCGQQSQLAEASDLQAKLSLAKLSSLLEPQTHRASEQIYYSFLLKNKQHRVAAAHTAPPTVGHDHQHFHLPVPDSTPELIKETKAFCSQWEKNTNVSCSLEEKVPAQQVVPFTQSLTANQSAAQSLSNHQSVALSHSNNHSVSLSLSSDQSAYMSLSNNQSTSLSLSNNQSASQSLSNNCSVSLSLSSDQSASMSLSNNQSASQSLSNNHSMSLSLSSDQSASMSLSNNESATPIPSPSPMEWQCQSPMDMATQNEFLKYIHQKLGECSKRDRIAAVTSVLLPGATGSSHCGVKVDSYYSSSTLQQGHQLPVEQIRLFFQSELDSEKEQDRRSDGQADRKRDEKIKQESECTVWHPSQCLSLVKLESVAAVSRKHSFNPHRLVHISPSGNTSTKTNGQKSFGFDPGNRADGFDPGNRADGFDPGNRADGFDPGNRADGFDLGDRADGFDLGNRANGFDLGDRADGFDLGDRADGFDLGDRADGFDLNNIADRFNLSNRDAEFNRRNGADVFDHRLLRPGSSYLTRQHSYSEQPHTNTYTHRAAIIRRTASLKPRTPPKPHRSHSRPPPGGITCSLLPSS</sequence>
<dbReference type="SUPFAM" id="SSF101912">
    <property type="entry name" value="Sema domain"/>
    <property type="match status" value="1"/>
</dbReference>
<dbReference type="GO" id="GO:0071526">
    <property type="term" value="P:semaphorin-plexin signaling pathway"/>
    <property type="evidence" value="ECO:0007669"/>
    <property type="project" value="TreeGrafter"/>
</dbReference>
<dbReference type="InterPro" id="IPR036352">
    <property type="entry name" value="Semap_dom_sf"/>
</dbReference>
<evidence type="ECO:0000256" key="2">
    <source>
        <dbReference type="PROSITE-ProRule" id="PRU00352"/>
    </source>
</evidence>
<reference evidence="7" key="3">
    <citation type="submission" date="2025-09" db="UniProtKB">
        <authorList>
            <consortium name="Ensembl"/>
        </authorList>
    </citation>
    <scope>IDENTIFICATION</scope>
</reference>
<dbReference type="InterPro" id="IPR001627">
    <property type="entry name" value="Semap_dom"/>
</dbReference>
<dbReference type="PANTHER" id="PTHR11036:SF11">
    <property type="entry name" value="SEMAPHORIN-6C"/>
    <property type="match status" value="1"/>
</dbReference>
<keyword evidence="1" id="KW-0325">Glycoprotein</keyword>
<feature type="region of interest" description="Disordered" evidence="3">
    <location>
        <begin position="946"/>
        <end position="973"/>
    </location>
</feature>
<dbReference type="GO" id="GO:0030335">
    <property type="term" value="P:positive regulation of cell migration"/>
    <property type="evidence" value="ECO:0007669"/>
    <property type="project" value="TreeGrafter"/>
</dbReference>
<feature type="compositionally biased region" description="Basic residues" evidence="3">
    <location>
        <begin position="1180"/>
        <end position="1189"/>
    </location>
</feature>
<feature type="compositionally biased region" description="Polar residues" evidence="3">
    <location>
        <begin position="1012"/>
        <end position="1024"/>
    </location>
</feature>
<feature type="region of interest" description="Disordered" evidence="3">
    <location>
        <begin position="818"/>
        <end position="866"/>
    </location>
</feature>
<feature type="domain" description="Sema" evidence="6">
    <location>
        <begin position="21"/>
        <end position="511"/>
    </location>
</feature>
<feature type="transmembrane region" description="Helical" evidence="4">
    <location>
        <begin position="603"/>
        <end position="627"/>
    </location>
</feature>
<evidence type="ECO:0000256" key="1">
    <source>
        <dbReference type="ARBA" id="ARBA00023180"/>
    </source>
</evidence>
<dbReference type="GeneTree" id="ENSGT00940000158641"/>
<dbReference type="GO" id="GO:0045499">
    <property type="term" value="F:chemorepellent activity"/>
    <property type="evidence" value="ECO:0007669"/>
    <property type="project" value="TreeGrafter"/>
</dbReference>
<dbReference type="GO" id="GO:0005886">
    <property type="term" value="C:plasma membrane"/>
    <property type="evidence" value="ECO:0007669"/>
    <property type="project" value="TreeGrafter"/>
</dbReference>
<dbReference type="PANTHER" id="PTHR11036">
    <property type="entry name" value="SEMAPHORIN"/>
    <property type="match status" value="1"/>
</dbReference>
<keyword evidence="4" id="KW-1133">Transmembrane helix</keyword>
<dbReference type="Ensembl" id="ENSPNAT00000086623.1">
    <property type="protein sequence ID" value="ENSPNAP00000050979.1"/>
    <property type="gene ID" value="ENSPNAG00000024011.2"/>
</dbReference>
<feature type="region of interest" description="Disordered" evidence="3">
    <location>
        <begin position="347"/>
        <end position="369"/>
    </location>
</feature>
<dbReference type="Gene3D" id="2.130.10.10">
    <property type="entry name" value="YVTN repeat-like/Quinoprotein amine dehydrogenase"/>
    <property type="match status" value="1"/>
</dbReference>
<dbReference type="GO" id="GO:0001755">
    <property type="term" value="P:neural crest cell migration"/>
    <property type="evidence" value="ECO:0007669"/>
    <property type="project" value="TreeGrafter"/>
</dbReference>
<dbReference type="Gene3D" id="3.30.1680.10">
    <property type="entry name" value="ligand-binding face of the semaphorins, domain 2"/>
    <property type="match status" value="1"/>
</dbReference>
<keyword evidence="4" id="KW-0472">Membrane</keyword>
<dbReference type="Pfam" id="PF01403">
    <property type="entry name" value="Sema"/>
    <property type="match status" value="1"/>
</dbReference>
<dbReference type="AlphaFoldDB" id="A0AAR2JLB9"/>
<dbReference type="Proteomes" id="UP001501920">
    <property type="component" value="Chromosome 11"/>
</dbReference>
<reference evidence="7 8" key="1">
    <citation type="submission" date="2020-10" db="EMBL/GenBank/DDBJ databases">
        <title>Pygocentrus nattereri (red-bellied piranha) genome, fPygNat1, primary haplotype.</title>
        <authorList>
            <person name="Myers G."/>
            <person name="Meyer A."/>
            <person name="Karagic N."/>
            <person name="Pippel M."/>
            <person name="Winkler S."/>
            <person name="Tracey A."/>
            <person name="Wood J."/>
            <person name="Formenti G."/>
            <person name="Howe K."/>
            <person name="Fedrigo O."/>
            <person name="Jarvis E.D."/>
        </authorList>
    </citation>
    <scope>NUCLEOTIDE SEQUENCE [LARGE SCALE GENOMIC DNA]</scope>
</reference>
<keyword evidence="8" id="KW-1185">Reference proteome</keyword>
<keyword evidence="4" id="KW-0812">Transmembrane</keyword>
<feature type="compositionally biased region" description="Low complexity" evidence="3">
    <location>
        <begin position="818"/>
        <end position="854"/>
    </location>
</feature>
<evidence type="ECO:0000313" key="8">
    <source>
        <dbReference type="Proteomes" id="UP001501920"/>
    </source>
</evidence>
<gene>
    <name evidence="7" type="primary">SEMA6D</name>
</gene>
<feature type="chain" id="PRO_5043647305" description="Sema domain-containing protein" evidence="5">
    <location>
        <begin position="19"/>
        <end position="1204"/>
    </location>
</feature>
<name>A0AAR2JLB9_PYGNA</name>
<feature type="region of interest" description="Disordered" evidence="3">
    <location>
        <begin position="1007"/>
        <end position="1063"/>
    </location>
</feature>
<dbReference type="GO" id="GO:0030215">
    <property type="term" value="F:semaphorin receptor binding"/>
    <property type="evidence" value="ECO:0007669"/>
    <property type="project" value="InterPro"/>
</dbReference>
<accession>A0AAR2JLB9</accession>
<feature type="signal peptide" evidence="5">
    <location>
        <begin position="1"/>
        <end position="18"/>
    </location>
</feature>
<dbReference type="InterPro" id="IPR027231">
    <property type="entry name" value="Semaphorin"/>
</dbReference>
<dbReference type="GO" id="GO:0007411">
    <property type="term" value="P:axon guidance"/>
    <property type="evidence" value="ECO:0007669"/>
    <property type="project" value="TreeGrafter"/>
</dbReference>
<proteinExistence type="predicted"/>
<evidence type="ECO:0000256" key="4">
    <source>
        <dbReference type="SAM" id="Phobius"/>
    </source>
</evidence>
<comment type="caution">
    <text evidence="2">Lacks conserved residue(s) required for the propagation of feature annotation.</text>
</comment>
<keyword evidence="5" id="KW-0732">Signal</keyword>